<dbReference type="Proteomes" id="UP000828048">
    <property type="component" value="Chromosome 7"/>
</dbReference>
<organism evidence="1 2">
    <name type="scientific">Vaccinium darrowii</name>
    <dbReference type="NCBI Taxonomy" id="229202"/>
    <lineage>
        <taxon>Eukaryota</taxon>
        <taxon>Viridiplantae</taxon>
        <taxon>Streptophyta</taxon>
        <taxon>Embryophyta</taxon>
        <taxon>Tracheophyta</taxon>
        <taxon>Spermatophyta</taxon>
        <taxon>Magnoliopsida</taxon>
        <taxon>eudicotyledons</taxon>
        <taxon>Gunneridae</taxon>
        <taxon>Pentapetalae</taxon>
        <taxon>asterids</taxon>
        <taxon>Ericales</taxon>
        <taxon>Ericaceae</taxon>
        <taxon>Vaccinioideae</taxon>
        <taxon>Vaccinieae</taxon>
        <taxon>Vaccinium</taxon>
    </lineage>
</organism>
<evidence type="ECO:0000313" key="2">
    <source>
        <dbReference type="Proteomes" id="UP000828048"/>
    </source>
</evidence>
<accession>A0ACB7YA64</accession>
<comment type="caution">
    <text evidence="1">The sequence shown here is derived from an EMBL/GenBank/DDBJ whole genome shotgun (WGS) entry which is preliminary data.</text>
</comment>
<dbReference type="EMBL" id="CM037157">
    <property type="protein sequence ID" value="KAH7849923.1"/>
    <property type="molecule type" value="Genomic_DNA"/>
</dbReference>
<reference evidence="1 2" key="1">
    <citation type="journal article" date="2021" name="Hortic Res">
        <title>High-quality reference genome and annotation aids understanding of berry development for evergreen blueberry (Vaccinium darrowii).</title>
        <authorList>
            <person name="Yu J."/>
            <person name="Hulse-Kemp A.M."/>
            <person name="Babiker E."/>
            <person name="Staton M."/>
        </authorList>
    </citation>
    <scope>NUCLEOTIDE SEQUENCE [LARGE SCALE GENOMIC DNA]</scope>
    <source>
        <strain evidence="2">cv. NJ 8807/NJ 8810</strain>
        <tissue evidence="1">Young leaf</tissue>
    </source>
</reference>
<evidence type="ECO:0000313" key="1">
    <source>
        <dbReference type="EMBL" id="KAH7849923.1"/>
    </source>
</evidence>
<protein>
    <submittedName>
        <fullName evidence="1">Uncharacterized protein</fullName>
    </submittedName>
</protein>
<sequence>MRSPPAKRHLRDKRFLCFLGISLCIGFAFLVFGGHIVGAVHVGEGLEELDSGLAELFGHEDCGFCVEGREYNEGFVGFGCAVRSDGGGEREGP</sequence>
<proteinExistence type="predicted"/>
<keyword evidence="2" id="KW-1185">Reference proteome</keyword>
<name>A0ACB7YA64_9ERIC</name>
<gene>
    <name evidence="1" type="ORF">Vadar_025012</name>
</gene>